<dbReference type="Proteomes" id="UP000593910">
    <property type="component" value="Chromosome"/>
</dbReference>
<dbReference type="PROSITE" id="PS50112">
    <property type="entry name" value="PAS"/>
    <property type="match status" value="1"/>
</dbReference>
<dbReference type="GO" id="GO:0004112">
    <property type="term" value="F:cyclic-nucleotide phosphodiesterase activity"/>
    <property type="evidence" value="ECO:0007669"/>
    <property type="project" value="UniProtKB-ARBA"/>
</dbReference>
<evidence type="ECO:0000313" key="5">
    <source>
        <dbReference type="EMBL" id="QOP41911.1"/>
    </source>
</evidence>
<dbReference type="InterPro" id="IPR001610">
    <property type="entry name" value="PAC"/>
</dbReference>
<dbReference type="PANTHER" id="PTHR45228:SF9">
    <property type="entry name" value="3'3'-CGAMP-SPECIFIC PHOSPHODIESTERASE 2"/>
    <property type="match status" value="1"/>
</dbReference>
<evidence type="ECO:0000259" key="2">
    <source>
        <dbReference type="PROSITE" id="PS50112"/>
    </source>
</evidence>
<evidence type="ECO:0000259" key="3">
    <source>
        <dbReference type="PROSITE" id="PS50113"/>
    </source>
</evidence>
<dbReference type="SMART" id="SM00086">
    <property type="entry name" value="PAC"/>
    <property type="match status" value="1"/>
</dbReference>
<feature type="domain" description="PAS" evidence="2">
    <location>
        <begin position="69"/>
        <end position="104"/>
    </location>
</feature>
<keyword evidence="1" id="KW-0378">Hydrolase</keyword>
<protein>
    <submittedName>
        <fullName evidence="5">PAS domain S-box protein</fullName>
    </submittedName>
</protein>
<proteinExistence type="predicted"/>
<feature type="domain" description="HD-GYP" evidence="4">
    <location>
        <begin position="173"/>
        <end position="370"/>
    </location>
</feature>
<sequence>MHNLPKEVLLRMLERERLAREETEHILERTTLELYHTNQQLQSYLNDNELLLRQYKDAVDVGTIISKTDEKGIIVYVNEQFCKISGYTKEELLGKPHKIVRHEDMPSHLYKEMWDTLKQKKTWQGILKNRKKDGQTYIVQATIKPILDSYDNIVEYIAIRQDITEIYNLQDEIIETQREILERMGELAESRSQETGYHVKRVAEYSALLAKLYGLEEEEIELLRMASPMHDIGKIAISDAILLKPGKLTEEEFDIMKTHATKGHTLFINSKRELLKAAAIVAHEHHEKYDGSGYPRGLKGENIHIYGRITAIADVFDALGSERVYKKAWEDDKIFQLFKDERGKQFDPKLVDLFFEHLEQFLAIRNELREK</sequence>
<accession>A0A7M1AWS6</accession>
<dbReference type="PANTHER" id="PTHR45228">
    <property type="entry name" value="CYCLIC DI-GMP PHOSPHODIESTERASE TM_0186-RELATED"/>
    <property type="match status" value="1"/>
</dbReference>
<keyword evidence="6" id="KW-1185">Reference proteome</keyword>
<dbReference type="SMART" id="SM00471">
    <property type="entry name" value="HDc"/>
    <property type="match status" value="1"/>
</dbReference>
<dbReference type="SUPFAM" id="SSF55785">
    <property type="entry name" value="PYP-like sensor domain (PAS domain)"/>
    <property type="match status" value="1"/>
</dbReference>
<dbReference type="InterPro" id="IPR052020">
    <property type="entry name" value="Cyclic_di-GMP/3'3'-cGAMP_PDE"/>
</dbReference>
<dbReference type="Gene3D" id="1.10.3210.10">
    <property type="entry name" value="Hypothetical protein af1432"/>
    <property type="match status" value="1"/>
</dbReference>
<dbReference type="AlphaFoldDB" id="A0A7M1AWS6"/>
<dbReference type="Gene3D" id="3.30.450.20">
    <property type="entry name" value="PAS domain"/>
    <property type="match status" value="1"/>
</dbReference>
<evidence type="ECO:0000259" key="4">
    <source>
        <dbReference type="PROSITE" id="PS51832"/>
    </source>
</evidence>
<dbReference type="NCBIfam" id="TIGR00229">
    <property type="entry name" value="sensory_box"/>
    <property type="match status" value="1"/>
</dbReference>
<dbReference type="SMART" id="SM00091">
    <property type="entry name" value="PAS"/>
    <property type="match status" value="1"/>
</dbReference>
<dbReference type="CDD" id="cd00130">
    <property type="entry name" value="PAS"/>
    <property type="match status" value="1"/>
</dbReference>
<dbReference type="SUPFAM" id="SSF109604">
    <property type="entry name" value="HD-domain/PDEase-like"/>
    <property type="match status" value="1"/>
</dbReference>
<feature type="domain" description="PAC" evidence="3">
    <location>
        <begin position="121"/>
        <end position="175"/>
    </location>
</feature>
<dbReference type="PROSITE" id="PS51832">
    <property type="entry name" value="HD_GYP"/>
    <property type="match status" value="1"/>
</dbReference>
<dbReference type="InterPro" id="IPR037522">
    <property type="entry name" value="HD_GYP_dom"/>
</dbReference>
<dbReference type="InterPro" id="IPR000014">
    <property type="entry name" value="PAS"/>
</dbReference>
<dbReference type="CDD" id="cd00077">
    <property type="entry name" value="HDc"/>
    <property type="match status" value="1"/>
</dbReference>
<dbReference type="InterPro" id="IPR035965">
    <property type="entry name" value="PAS-like_dom_sf"/>
</dbReference>
<evidence type="ECO:0000313" key="6">
    <source>
        <dbReference type="Proteomes" id="UP000593910"/>
    </source>
</evidence>
<dbReference type="Pfam" id="PF13426">
    <property type="entry name" value="PAS_9"/>
    <property type="match status" value="1"/>
</dbReference>
<dbReference type="EMBL" id="CP041165">
    <property type="protein sequence ID" value="QOP41911.1"/>
    <property type="molecule type" value="Genomic_DNA"/>
</dbReference>
<gene>
    <name evidence="5" type="ORF">FJR03_09265</name>
</gene>
<dbReference type="InterPro" id="IPR003607">
    <property type="entry name" value="HD/PDEase_dom"/>
</dbReference>
<dbReference type="PROSITE" id="PS50113">
    <property type="entry name" value="PAC"/>
    <property type="match status" value="1"/>
</dbReference>
<dbReference type="GO" id="GO:0009214">
    <property type="term" value="P:cyclic nucleotide catabolic process"/>
    <property type="evidence" value="ECO:0007669"/>
    <property type="project" value="UniProtKB-ARBA"/>
</dbReference>
<reference evidence="5 6" key="1">
    <citation type="submission" date="2019-06" db="EMBL/GenBank/DDBJ databases">
        <title>Sulfurimonas gotlandica sp. nov., a chemoautotrophic and psychrotolerant epsilonproteobacterium isolated from a pelagic redoxcline, and an emended description of the genus Sulfurimonas.</title>
        <authorList>
            <person name="Wang S."/>
            <person name="Jiang L."/>
            <person name="Shao Z."/>
        </authorList>
    </citation>
    <scope>NUCLEOTIDE SEQUENCE [LARGE SCALE GENOMIC DNA]</scope>
    <source>
        <strain evidence="5 6">B2</strain>
    </source>
</reference>
<dbReference type="FunFam" id="1.10.3210.10:FF:000018">
    <property type="entry name" value="Two-component system response regulator"/>
    <property type="match status" value="1"/>
</dbReference>
<dbReference type="InterPro" id="IPR000700">
    <property type="entry name" value="PAS-assoc_C"/>
</dbReference>
<name>A0A7M1AWS6_9BACT</name>
<evidence type="ECO:0000256" key="1">
    <source>
        <dbReference type="ARBA" id="ARBA00022801"/>
    </source>
</evidence>
<dbReference type="RefSeq" id="WP_193113232.1">
    <property type="nucleotide sequence ID" value="NZ_CP041165.1"/>
</dbReference>
<dbReference type="Pfam" id="PF13487">
    <property type="entry name" value="HD_5"/>
    <property type="match status" value="1"/>
</dbReference>
<organism evidence="5 6">
    <name type="scientific">Sulfurimonas marina</name>
    <dbReference type="NCBI Taxonomy" id="2590551"/>
    <lineage>
        <taxon>Bacteria</taxon>
        <taxon>Pseudomonadati</taxon>
        <taxon>Campylobacterota</taxon>
        <taxon>Epsilonproteobacteria</taxon>
        <taxon>Campylobacterales</taxon>
        <taxon>Sulfurimonadaceae</taxon>
        <taxon>Sulfurimonas</taxon>
    </lineage>
</organism>
<dbReference type="KEGG" id="smax:FJR03_09265"/>